<evidence type="ECO:0000256" key="2">
    <source>
        <dbReference type="ARBA" id="ARBA00049988"/>
    </source>
</evidence>
<dbReference type="Gene3D" id="1.20.5.780">
    <property type="entry name" value="Single helix bin"/>
    <property type="match status" value="1"/>
</dbReference>
<name>A0A139WTM4_9CYAN</name>
<evidence type="ECO:0000313" key="4">
    <source>
        <dbReference type="Proteomes" id="UP000076925"/>
    </source>
</evidence>
<dbReference type="Proteomes" id="UP000076925">
    <property type="component" value="Unassembled WGS sequence"/>
</dbReference>
<dbReference type="PANTHER" id="PTHR35401">
    <property type="entry name" value="COPG FAMILY HELIX-TURN-HELIX PROTEIN-RELATED-RELATED"/>
    <property type="match status" value="1"/>
</dbReference>
<dbReference type="STRING" id="128403.WA1_08180"/>
<evidence type="ECO:0008006" key="5">
    <source>
        <dbReference type="Google" id="ProtNLM"/>
    </source>
</evidence>
<dbReference type="AlphaFoldDB" id="A0A139WTM4"/>
<comment type="caution">
    <text evidence="3">The sequence shown here is derived from an EMBL/GenBank/DDBJ whole genome shotgun (WGS) entry which is preliminary data.</text>
</comment>
<proteinExistence type="inferred from homology"/>
<keyword evidence="4" id="KW-1185">Reference proteome</keyword>
<accession>A0A139WTM4</accession>
<comment type="similarity">
    <text evidence="2">Belongs to the TacA antitoxin family.</text>
</comment>
<dbReference type="InterPro" id="IPR010985">
    <property type="entry name" value="Ribbon_hlx_hlx"/>
</dbReference>
<dbReference type="Pfam" id="PF08681">
    <property type="entry name" value="TacA1"/>
    <property type="match status" value="1"/>
</dbReference>
<dbReference type="PANTHER" id="PTHR35401:SF2">
    <property type="entry name" value="ABC-TYPE TRANSPORT SYSTEM"/>
    <property type="match status" value="1"/>
</dbReference>
<keyword evidence="1" id="KW-1277">Toxin-antitoxin system</keyword>
<dbReference type="GO" id="GO:0006355">
    <property type="term" value="P:regulation of DNA-templated transcription"/>
    <property type="evidence" value="ECO:0007669"/>
    <property type="project" value="InterPro"/>
</dbReference>
<protein>
    <recommendedName>
        <fullName evidence="5">DUF1778 domain-containing protein</fullName>
    </recommendedName>
</protein>
<reference evidence="3 4" key="1">
    <citation type="journal article" date="2013" name="Genome Biol. Evol.">
        <title>Genomes of Stigonematalean cyanobacteria (subsection V) and the evolution of oxygenic photosynthesis from prokaryotes to plastids.</title>
        <authorList>
            <person name="Dagan T."/>
            <person name="Roettger M."/>
            <person name="Stucken K."/>
            <person name="Landan G."/>
            <person name="Koch R."/>
            <person name="Major P."/>
            <person name="Gould S.B."/>
            <person name="Goremykin V.V."/>
            <person name="Rippka R."/>
            <person name="Tandeau de Marsac N."/>
            <person name="Gugger M."/>
            <person name="Lockhart P.J."/>
            <person name="Allen J.F."/>
            <person name="Brune I."/>
            <person name="Maus I."/>
            <person name="Puhler A."/>
            <person name="Martin W.F."/>
        </authorList>
    </citation>
    <scope>NUCLEOTIDE SEQUENCE [LARGE SCALE GENOMIC DNA]</scope>
    <source>
        <strain evidence="3 4">PCC 7110</strain>
    </source>
</reference>
<dbReference type="OrthoDB" id="467339at2"/>
<dbReference type="InterPro" id="IPR014795">
    <property type="entry name" value="TacA_1-like"/>
</dbReference>
<gene>
    <name evidence="3" type="ORF">WA1_08180</name>
</gene>
<organism evidence="3 4">
    <name type="scientific">Scytonema hofmannii PCC 7110</name>
    <dbReference type="NCBI Taxonomy" id="128403"/>
    <lineage>
        <taxon>Bacteria</taxon>
        <taxon>Bacillati</taxon>
        <taxon>Cyanobacteriota</taxon>
        <taxon>Cyanophyceae</taxon>
        <taxon>Nostocales</taxon>
        <taxon>Scytonemataceae</taxon>
        <taxon>Scytonema</taxon>
    </lineage>
</organism>
<dbReference type="EMBL" id="ANNX02000051">
    <property type="protein sequence ID" value="KYC35788.1"/>
    <property type="molecule type" value="Genomic_DNA"/>
</dbReference>
<dbReference type="SUPFAM" id="SSF47598">
    <property type="entry name" value="Ribbon-helix-helix"/>
    <property type="match status" value="1"/>
</dbReference>
<evidence type="ECO:0000313" key="3">
    <source>
        <dbReference type="EMBL" id="KYC35788.1"/>
    </source>
</evidence>
<sequence length="94" mass="10949">MSETSPPKDCRVDLRVTQEQKELLERAANLKGVSLSAYTLFHLLPIARQDINSQERLVLSDRDRDLFMSVMENPPELKGKLKTTLQKFRKKYDK</sequence>
<evidence type="ECO:0000256" key="1">
    <source>
        <dbReference type="ARBA" id="ARBA00022649"/>
    </source>
</evidence>